<comment type="catalytic activity">
    <reaction evidence="8 9">
        <text>hydroxymethylbilane = uroporphyrinogen III + H2O</text>
        <dbReference type="Rhea" id="RHEA:18965"/>
        <dbReference type="ChEBI" id="CHEBI:15377"/>
        <dbReference type="ChEBI" id="CHEBI:57308"/>
        <dbReference type="ChEBI" id="CHEBI:57845"/>
        <dbReference type="EC" id="4.2.1.75"/>
    </reaction>
</comment>
<dbReference type="EC" id="4.2.1.75" evidence="3 9"/>
<feature type="domain" description="Tetrapyrrole biosynthesis uroporphyrinogen III synthase" evidence="10">
    <location>
        <begin position="173"/>
        <end position="274"/>
    </location>
</feature>
<dbReference type="GO" id="GO:0004852">
    <property type="term" value="F:uroporphyrinogen-III synthase activity"/>
    <property type="evidence" value="ECO:0007669"/>
    <property type="project" value="UniProtKB-UniRule"/>
</dbReference>
<dbReference type="InterPro" id="IPR003754">
    <property type="entry name" value="4pyrrol_synth_uPrphyn_synth"/>
</dbReference>
<dbReference type="InterPro" id="IPR036108">
    <property type="entry name" value="4pyrrol_syn_uPrphyn_synt_sf"/>
</dbReference>
<keyword evidence="5 9" id="KW-0627">Porphyrin biosynthesis</keyword>
<dbReference type="EMBL" id="AWTN01000095">
    <property type="protein sequence ID" value="KGG90646.1"/>
    <property type="molecule type" value="Genomic_DNA"/>
</dbReference>
<evidence type="ECO:0000256" key="2">
    <source>
        <dbReference type="ARBA" id="ARBA00008133"/>
    </source>
</evidence>
<evidence type="ECO:0000256" key="8">
    <source>
        <dbReference type="ARBA" id="ARBA00048617"/>
    </source>
</evidence>
<evidence type="ECO:0000256" key="4">
    <source>
        <dbReference type="ARBA" id="ARBA00023239"/>
    </source>
</evidence>
<name>A0A0E3C0S9_9BURK</name>
<dbReference type="CDD" id="cd06578">
    <property type="entry name" value="HemD"/>
    <property type="match status" value="1"/>
</dbReference>
<reference evidence="11 12" key="1">
    <citation type="submission" date="2013-09" db="EMBL/GenBank/DDBJ databases">
        <title>High correlation between genotypes and phenotypes of environmental bacteria Comamonas testosteroni strains.</title>
        <authorList>
            <person name="Liu L."/>
            <person name="Zhu W."/>
            <person name="Xia X."/>
            <person name="Xu B."/>
            <person name="Luo M."/>
            <person name="Wang G."/>
        </authorList>
    </citation>
    <scope>NUCLEOTIDE SEQUENCE [LARGE SCALE GENOMIC DNA]</scope>
    <source>
        <strain evidence="11 12">JL14</strain>
    </source>
</reference>
<dbReference type="UniPathway" id="UPA00251">
    <property type="reaction ID" value="UER00320"/>
</dbReference>
<evidence type="ECO:0000256" key="7">
    <source>
        <dbReference type="ARBA" id="ARBA00040167"/>
    </source>
</evidence>
<evidence type="ECO:0000256" key="9">
    <source>
        <dbReference type="RuleBase" id="RU366031"/>
    </source>
</evidence>
<sequence length="281" mass="30110">MRRVLVTRPLHDAKPWVDAFRARGVQAEALPLIGIGPCTDPAAHQALLRARQLALKPGHYRAVMFVSGNAVQYFFAQDQTPAVDAEALLAPDTRAWTPGPGTERALLEAGLASLQIDGPSPDAAQFESEALWQNVHGQVRPGDRVLIVRGTSPATAPVVGNAGMPIPSTQGAGRDWLAARLREAGAEVELLAVYERQLPPWTAQQLDLARQAASDGSLWLFSSSEAVANLQQLLPQQQWHSGLALTTHERIASKALSAGFGRVLHSRPSLDDVVASIESAL</sequence>
<evidence type="ECO:0000256" key="5">
    <source>
        <dbReference type="ARBA" id="ARBA00023244"/>
    </source>
</evidence>
<keyword evidence="4 9" id="KW-0456">Lyase</keyword>
<dbReference type="GO" id="GO:0006780">
    <property type="term" value="P:uroporphyrinogen III biosynthetic process"/>
    <property type="evidence" value="ECO:0007669"/>
    <property type="project" value="UniProtKB-UniRule"/>
</dbReference>
<dbReference type="PANTHER" id="PTHR38042:SF1">
    <property type="entry name" value="UROPORPHYRINOGEN-III SYNTHASE, CHLOROPLASTIC"/>
    <property type="match status" value="1"/>
</dbReference>
<feature type="domain" description="Tetrapyrrole biosynthesis uroporphyrinogen III synthase" evidence="10">
    <location>
        <begin position="16"/>
        <end position="151"/>
    </location>
</feature>
<evidence type="ECO:0000256" key="6">
    <source>
        <dbReference type="ARBA" id="ARBA00037589"/>
    </source>
</evidence>
<organism evidence="11 12">
    <name type="scientific">Comamonas thiooxydans</name>
    <dbReference type="NCBI Taxonomy" id="363952"/>
    <lineage>
        <taxon>Bacteria</taxon>
        <taxon>Pseudomonadati</taxon>
        <taxon>Pseudomonadota</taxon>
        <taxon>Betaproteobacteria</taxon>
        <taxon>Burkholderiales</taxon>
        <taxon>Comamonadaceae</taxon>
        <taxon>Comamonas</taxon>
    </lineage>
</organism>
<dbReference type="AlphaFoldDB" id="A0A0E3C0S9"/>
<comment type="caution">
    <text evidence="11">The sequence shown here is derived from an EMBL/GenBank/DDBJ whole genome shotgun (WGS) entry which is preliminary data.</text>
</comment>
<protein>
    <recommendedName>
        <fullName evidence="7 9">Uroporphyrinogen-III synthase</fullName>
        <ecNumber evidence="3 9">4.2.1.75</ecNumber>
    </recommendedName>
</protein>
<dbReference type="RefSeq" id="WP_034380178.1">
    <property type="nucleotide sequence ID" value="NZ_AWTN01000095.1"/>
</dbReference>
<dbReference type="GO" id="GO:0006782">
    <property type="term" value="P:protoporphyrinogen IX biosynthetic process"/>
    <property type="evidence" value="ECO:0007669"/>
    <property type="project" value="UniProtKB-UniRule"/>
</dbReference>
<dbReference type="Pfam" id="PF02602">
    <property type="entry name" value="HEM4"/>
    <property type="match status" value="2"/>
</dbReference>
<dbReference type="InterPro" id="IPR039793">
    <property type="entry name" value="UROS/Hem4"/>
</dbReference>
<evidence type="ECO:0000256" key="1">
    <source>
        <dbReference type="ARBA" id="ARBA00004772"/>
    </source>
</evidence>
<evidence type="ECO:0000313" key="11">
    <source>
        <dbReference type="EMBL" id="KGG90646.1"/>
    </source>
</evidence>
<comment type="similarity">
    <text evidence="2 9">Belongs to the uroporphyrinogen-III synthase family.</text>
</comment>
<evidence type="ECO:0000256" key="3">
    <source>
        <dbReference type="ARBA" id="ARBA00013109"/>
    </source>
</evidence>
<accession>A0A0E3C0S9</accession>
<dbReference type="PANTHER" id="PTHR38042">
    <property type="entry name" value="UROPORPHYRINOGEN-III SYNTHASE, CHLOROPLASTIC"/>
    <property type="match status" value="1"/>
</dbReference>
<dbReference type="Gene3D" id="3.40.50.10090">
    <property type="match status" value="2"/>
</dbReference>
<dbReference type="SUPFAM" id="SSF69618">
    <property type="entry name" value="HemD-like"/>
    <property type="match status" value="1"/>
</dbReference>
<gene>
    <name evidence="11" type="ORF">P245_15055</name>
</gene>
<evidence type="ECO:0000259" key="10">
    <source>
        <dbReference type="Pfam" id="PF02602"/>
    </source>
</evidence>
<evidence type="ECO:0000313" key="12">
    <source>
        <dbReference type="Proteomes" id="UP000029567"/>
    </source>
</evidence>
<dbReference type="Proteomes" id="UP000029567">
    <property type="component" value="Unassembled WGS sequence"/>
</dbReference>
<comment type="function">
    <text evidence="6 9">Catalyzes cyclization of the linear tetrapyrrole, hydroxymethylbilane, to the macrocyclic uroporphyrinogen III.</text>
</comment>
<comment type="pathway">
    <text evidence="1 9">Porphyrin-containing compound metabolism; protoporphyrin-IX biosynthesis; coproporphyrinogen-III from 5-aminolevulinate: step 3/4.</text>
</comment>
<proteinExistence type="inferred from homology"/>